<evidence type="ECO:0000256" key="2">
    <source>
        <dbReference type="ARBA" id="ARBA00022723"/>
    </source>
</evidence>
<dbReference type="SUPFAM" id="SSF56281">
    <property type="entry name" value="Metallo-hydrolase/oxidoreductase"/>
    <property type="match status" value="1"/>
</dbReference>
<dbReference type="Proteomes" id="UP000095591">
    <property type="component" value="Unassembled WGS sequence"/>
</dbReference>
<comment type="similarity">
    <text evidence="1">Belongs to the metallo-beta-lactamase superfamily.</text>
</comment>
<organism evidence="6 7">
    <name type="scientific">Parabacteroides distasonis</name>
    <dbReference type="NCBI Taxonomy" id="823"/>
    <lineage>
        <taxon>Bacteria</taxon>
        <taxon>Pseudomonadati</taxon>
        <taxon>Bacteroidota</taxon>
        <taxon>Bacteroidia</taxon>
        <taxon>Bacteroidales</taxon>
        <taxon>Tannerellaceae</taxon>
        <taxon>Parabacteroides</taxon>
    </lineage>
</organism>
<dbReference type="CDD" id="cd16281">
    <property type="entry name" value="metallo-hydrolase-like_MBL-fold"/>
    <property type="match status" value="1"/>
</dbReference>
<dbReference type="InterPro" id="IPR051013">
    <property type="entry name" value="MBL_superfamily_lactonases"/>
</dbReference>
<keyword evidence="2" id="KW-0479">Metal-binding</keyword>
<evidence type="ECO:0000256" key="4">
    <source>
        <dbReference type="ARBA" id="ARBA00022833"/>
    </source>
</evidence>
<evidence type="ECO:0000256" key="3">
    <source>
        <dbReference type="ARBA" id="ARBA00022801"/>
    </source>
</evidence>
<dbReference type="RefSeq" id="WP_057319214.1">
    <property type="nucleotide sequence ID" value="NZ_CYXP01000003.1"/>
</dbReference>
<dbReference type="SMART" id="SM00849">
    <property type="entry name" value="Lactamase_B"/>
    <property type="match status" value="1"/>
</dbReference>
<accession>A0A173TNJ3</accession>
<sequence length="283" mass="32307">MTIQIIDTGYFYADGGAMFGAIPKSAWSRRYPSDETNGCVLAMRSLVIKTDDGRIVLIDNGAGNKHLKQLSYYRFFNLVDLGTELRNRGIQPEEITDVVLTHLHFDHCGYTTQKDESTGHLFLSFPNANHWVSRKQWENFLHPNALEKDSYFIENMQAVADANSLRLLDADTSICPTIELRLYDGHTPGQIVPYIHTEDRTFVFAGDVIPLVASVSPEWISAYDTYPVTSYNEKLRMLAEASRKGQALIYCHDAYIRCTTVKRVNSYYKKDKEIPLKKTFLFP</sequence>
<reference evidence="6 7" key="1">
    <citation type="submission" date="2015-09" db="EMBL/GenBank/DDBJ databases">
        <authorList>
            <consortium name="Pathogen Informatics"/>
        </authorList>
    </citation>
    <scope>NUCLEOTIDE SEQUENCE [LARGE SCALE GENOMIC DNA]</scope>
    <source>
        <strain evidence="6 7">2789STDY5608872</strain>
    </source>
</reference>
<feature type="domain" description="Metallo-beta-lactamase" evidence="5">
    <location>
        <begin position="42"/>
        <end position="252"/>
    </location>
</feature>
<dbReference type="EMBL" id="CYXP01000003">
    <property type="protein sequence ID" value="CUN03796.1"/>
    <property type="molecule type" value="Genomic_DNA"/>
</dbReference>
<dbReference type="Gene3D" id="3.60.15.10">
    <property type="entry name" value="Ribonuclease Z/Hydroxyacylglutathione hydrolase-like"/>
    <property type="match status" value="1"/>
</dbReference>
<gene>
    <name evidence="6" type="primary">ytnP</name>
    <name evidence="6" type="ORF">ERS852429_01647</name>
</gene>
<keyword evidence="3" id="KW-0378">Hydrolase</keyword>
<protein>
    <submittedName>
        <fullName evidence="6">Metallo-beta-lactamase superfamily</fullName>
    </submittedName>
</protein>
<dbReference type="InterPro" id="IPR001279">
    <property type="entry name" value="Metallo-B-lactamas"/>
</dbReference>
<keyword evidence="4" id="KW-0862">Zinc</keyword>
<evidence type="ECO:0000256" key="1">
    <source>
        <dbReference type="ARBA" id="ARBA00007749"/>
    </source>
</evidence>
<dbReference type="AlphaFoldDB" id="A0A173TNJ3"/>
<evidence type="ECO:0000313" key="6">
    <source>
        <dbReference type="EMBL" id="CUN03796.1"/>
    </source>
</evidence>
<dbReference type="PANTHER" id="PTHR42978">
    <property type="entry name" value="QUORUM-QUENCHING LACTONASE YTNP-RELATED-RELATED"/>
    <property type="match status" value="1"/>
</dbReference>
<dbReference type="GO" id="GO:0046872">
    <property type="term" value="F:metal ion binding"/>
    <property type="evidence" value="ECO:0007669"/>
    <property type="project" value="UniProtKB-KW"/>
</dbReference>
<dbReference type="Pfam" id="PF00753">
    <property type="entry name" value="Lactamase_B"/>
    <property type="match status" value="1"/>
</dbReference>
<evidence type="ECO:0000259" key="5">
    <source>
        <dbReference type="SMART" id="SM00849"/>
    </source>
</evidence>
<dbReference type="InterPro" id="IPR036866">
    <property type="entry name" value="RibonucZ/Hydroxyglut_hydro"/>
</dbReference>
<dbReference type="PANTHER" id="PTHR42978:SF6">
    <property type="entry name" value="QUORUM-QUENCHING LACTONASE YTNP-RELATED"/>
    <property type="match status" value="1"/>
</dbReference>
<evidence type="ECO:0000313" key="7">
    <source>
        <dbReference type="Proteomes" id="UP000095591"/>
    </source>
</evidence>
<proteinExistence type="inferred from homology"/>
<dbReference type="GO" id="GO:0016787">
    <property type="term" value="F:hydrolase activity"/>
    <property type="evidence" value="ECO:0007669"/>
    <property type="project" value="UniProtKB-KW"/>
</dbReference>
<name>A0A173TNJ3_PARDI</name>